<dbReference type="EMBL" id="AAWS01000001">
    <property type="protein sequence ID" value="EAY31795.1"/>
    <property type="molecule type" value="Genomic_DNA"/>
</dbReference>
<evidence type="ECO:0000313" key="1">
    <source>
        <dbReference type="EMBL" id="EAY31795.1"/>
    </source>
</evidence>
<comment type="caution">
    <text evidence="1">The sequence shown here is derived from an EMBL/GenBank/DDBJ whole genome shotgun (WGS) entry which is preliminary data.</text>
</comment>
<evidence type="ECO:0000313" key="2">
    <source>
        <dbReference type="Proteomes" id="UP000004095"/>
    </source>
</evidence>
<dbReference type="Gene3D" id="3.30.565.10">
    <property type="entry name" value="Histidine kinase-like ATPase, C-terminal domain"/>
    <property type="match status" value="1"/>
</dbReference>
<proteinExistence type="predicted"/>
<accession>A1ZBZ3</accession>
<organism evidence="1 2">
    <name type="scientific">Microscilla marina ATCC 23134</name>
    <dbReference type="NCBI Taxonomy" id="313606"/>
    <lineage>
        <taxon>Bacteria</taxon>
        <taxon>Pseudomonadati</taxon>
        <taxon>Bacteroidota</taxon>
        <taxon>Cytophagia</taxon>
        <taxon>Cytophagales</taxon>
        <taxon>Microscillaceae</taxon>
        <taxon>Microscilla</taxon>
    </lineage>
</organism>
<dbReference type="InterPro" id="IPR036890">
    <property type="entry name" value="HATPase_C_sf"/>
</dbReference>
<reference evidence="1 2" key="1">
    <citation type="submission" date="2007-01" db="EMBL/GenBank/DDBJ databases">
        <authorList>
            <person name="Haygood M."/>
            <person name="Podell S."/>
            <person name="Anderson C."/>
            <person name="Hopkinson B."/>
            <person name="Roe K."/>
            <person name="Barbeau K."/>
            <person name="Gaasterland T."/>
            <person name="Ferriera S."/>
            <person name="Johnson J."/>
            <person name="Kravitz S."/>
            <person name="Beeson K."/>
            <person name="Sutton G."/>
            <person name="Rogers Y.-H."/>
            <person name="Friedman R."/>
            <person name="Frazier M."/>
            <person name="Venter J.C."/>
        </authorList>
    </citation>
    <scope>NUCLEOTIDE SEQUENCE [LARGE SCALE GENOMIC DNA]</scope>
    <source>
        <strain evidence="1 2">ATCC 23134</strain>
    </source>
</reference>
<protein>
    <submittedName>
        <fullName evidence="1">Uncharacterized protein</fullName>
    </submittedName>
</protein>
<keyword evidence="2" id="KW-1185">Reference proteome</keyword>
<dbReference type="Proteomes" id="UP000004095">
    <property type="component" value="Unassembled WGS sequence"/>
</dbReference>
<dbReference type="Pfam" id="PF13589">
    <property type="entry name" value="HATPase_c_3"/>
    <property type="match status" value="1"/>
</dbReference>
<name>A1ZBZ3_MICM2</name>
<dbReference type="SUPFAM" id="SSF55874">
    <property type="entry name" value="ATPase domain of HSP90 chaperone/DNA topoisomerase II/histidine kinase"/>
    <property type="match status" value="1"/>
</dbReference>
<dbReference type="RefSeq" id="WP_002692471.1">
    <property type="nucleotide sequence ID" value="NZ_AAWS01000001.1"/>
</dbReference>
<dbReference type="eggNOG" id="ENOG502ZAGQ">
    <property type="taxonomic scope" value="Bacteria"/>
</dbReference>
<sequence length="1914" mass="220813">MKIKDVNLFRDWYKNEYKLRKNDQAINPDFIGYRHDNTLGFIDLVHGAVPDIANFLSTPLKIAQDDQAIYEFIQNAADAQSSLFNIFYDESYFVAINNGKPFSRDDLTSLLNIAASTKKSCEKIGRFGIGFKLAYRLLGKTTGAEEMMRDNKGPVVFSWSKTEHIESLLKLDADQLKQGFDKGDWNAEDAPWLFKILLTCFPVHPEDAGTVDLQNKQQVLFPKEELLEYVTFLKKYEHKLNLKELGQGSLFFIKLGNGKYDKLLQNEAGFKKGVEISLNFLKKLREVKIGDHIEITQPVDLSTSNVEITIPKTDKAYHKIFDLDKQKLAEADEYDWCDLKVFFGYLPYRQSEDILKKAPSFYKYFPMKTEVNNFNFILHSNYFDTATDRQRMENYNDANIRLFETFSERLTQHFDTLIPTDFATYKDIFPNILLSDEPTTERTAWLNAILYQPLFQYIKEHIPTKEQHAVNRHKVLLKNTELPFHPRQFGVDKEWFFWDEVEDPQVVEVAIEKLGLTAWNFVDLFQQGSLPALNQLIGNTQLEEYALIHDEIKAIDEDTWTANGEFLLNKFLNIQYYKFSNDRYYSINAVANSGNFILLPQLLEPIRGILIKLGFMVSEHTFAPESSVVEDTIQERISYLADPTLFFDMVNAKTQNNQLAPKEKQRLFATLLNIEGIEVDQWKQFQLFCNTEGRIVPLGELLSASKEIKEEWLVTHKINGEEYTPDLEEFLTSVSEVYATRIYPDWEDIVQHPEVIQDGAGFYASVQRYYEADSTEADTLAAKKCLYTMQGFQSADYVFFNTALREIGEMEYSSLQMAVSKLTNLLMPDYQVLPYLGNAPFDVPNQALPGQIQTTYLERDEAQNLLKYLNESQEDFSKFVEQKLFVFSNDEMYSLDEVIETENALFVFDKLQKHRQALRDFDFILSEINLSEYAHLQESLQSYLPYLENEQMLFDRFIQAKLETDDLKASQKHKLFDLVKSLETIALDHLELFSNQHGHIQPLSSLLAPSIEVATWLQPFKIQREDYDEVLDEYLLQDTSEIYQSLIVPHWDSITAHVLSDEFPVQRFCEQLQGYFAAAKEKLGNAIATLEAQQLPYIYTADGFKTRDEVFFHPTLGKVQDFENLRVLLGKMTGLHVPEAEVMEALQPVSAFEVAEANDFAEYLVESNDTYTEEELKSWLELMVLAGYPFFEQAYLEPRFDSFTITPHDNALYQFYTEDEVIDDLIAFKASFKKLPAPFYRPELADCGLMQDGLQMYKEILRLSGFDVALMPYVFEGDLEIKTVFLEQMETLELAQQPGEQYSEDSLEFRCLLMAHELYNAEFDIEAFRDKVRIDGQYRLQEVAVHEEVYEGLPLAAILPERAKMQEIAAQLTTQLMEFPAIDFINEVIFRPEAANKVEVFEAIKAQEDARIKSGAQLAFLILYKQEGGDFVFHDFTIVAMDEQVYAAEYFYYTHPLSFVRADATLKAHYQPVTQYLAIDAARPAYRVNPTFVIGCSPYFEDGELVCPSLKEELGQDERRDFVAFLFDQWHKNEEARTAIAETEWTTINDLPVAQVLGFVPAQLVLQEGVVSGTEDIPAYLQQWLEAEEDIRENKELFLKDLGVNTGDSIAVQLRNFLTQGGAWDLEEKPVNDLNETLLAGALDFMQKQATVFADEARLQVLHDIYHQLDYDTYLGKVPMVYVYNFKNEYTEYILQPKAENDFYFNENTLNHLEGQDITLQQVFKVLKAQGKPLMPMEVYPKKWGKKSAERIHLSSPKLDVDQLMQRANEWEADYYKKWRETTEVDHRVFFYANTLPYSLFFQDEALYTEEREEGSVIDDQHRLFISKKGAQSVDELVKEFLPSGEYVSFLEAKAQSGSVVSVSAGNGAQAAAKDEDAAAKKAISDKLAQFIIEKGLTDDDISDLEAFLASRKK</sequence>
<dbReference type="NCBIfam" id="NF047352">
    <property type="entry name" value="P_loop_sacsin"/>
    <property type="match status" value="1"/>
</dbReference>
<gene>
    <name evidence="1" type="ORF">M23134_01824</name>
</gene>
<dbReference type="OrthoDB" id="9757917at2"/>